<proteinExistence type="predicted"/>
<evidence type="ECO:0000313" key="3">
    <source>
        <dbReference type="Proteomes" id="UP000286701"/>
    </source>
</evidence>
<dbReference type="Pfam" id="PF20142">
    <property type="entry name" value="Scaffold"/>
    <property type="match status" value="1"/>
</dbReference>
<keyword evidence="3" id="KW-1185">Reference proteome</keyword>
<dbReference type="InterPro" id="IPR045380">
    <property type="entry name" value="LD_TPept_scaffold_dom"/>
</dbReference>
<protein>
    <recommendedName>
        <fullName evidence="1">L,D-transpeptidase scaffold domain-containing protein</fullName>
    </recommendedName>
</protein>
<name>A0A3S3WDH2_9SPHI</name>
<sequence>MQKSIRSGPCFKAPGNMGIITILLMLSFITNAKTAGIILKINKADSPGRDTILSEMIKSQLAKHKYDLYYPLSVSRFYRNTGFKLAFVAPETVKTHAGEAMMFLDCVIQYGLNPSDYHSKILTYQRLNKLVKLGSNEGIREKVFFDMMLTDAMIAMINNLHYGKLNPYYSIDEIDLGITPKDVTGGMLQYAMTQENFMNAIELAQPKSTAYIDLQRHMRLLTGVYQLDCYDTPDSTVRTMAVNMERLRWIQHDSTIYVDINLAAFELTLHSKDSIYRFNITIGDPATPTVVSKNIISRFTVTSNQPNHSAGFVFILANLSIYGTNERQSFKIPAQRFTSGNIQLAQAGKLAELLSVTTGSVNRLSNIIKNMKTKQVRNFNLKKGTEIVITYLTCKVSEGTLITYNDVYNLDPLLELRLYGIKNQFSQKRDVNN</sequence>
<comment type="caution">
    <text evidence="2">The sequence shown here is derived from an EMBL/GenBank/DDBJ whole genome shotgun (WGS) entry which is preliminary data.</text>
</comment>
<dbReference type="PANTHER" id="PTHR41533:SF1">
    <property type="entry name" value="L,D-TRANSPEPTIDASE YCBB-RELATED"/>
    <property type="match status" value="1"/>
</dbReference>
<dbReference type="InterPro" id="IPR052905">
    <property type="entry name" value="LD-transpeptidase_YkuD-like"/>
</dbReference>
<feature type="domain" description="L,D-transpeptidase scaffold" evidence="1">
    <location>
        <begin position="74"/>
        <end position="217"/>
    </location>
</feature>
<dbReference type="CDD" id="cd16913">
    <property type="entry name" value="YkuD_like"/>
    <property type="match status" value="1"/>
</dbReference>
<organism evidence="2 3">
    <name type="scientific">Mucilaginibacter gilvus</name>
    <dbReference type="NCBI Taxonomy" id="2305909"/>
    <lineage>
        <taxon>Bacteria</taxon>
        <taxon>Pseudomonadati</taxon>
        <taxon>Bacteroidota</taxon>
        <taxon>Sphingobacteriia</taxon>
        <taxon>Sphingobacteriales</taxon>
        <taxon>Sphingobacteriaceae</taxon>
        <taxon>Mucilaginibacter</taxon>
    </lineage>
</organism>
<dbReference type="PANTHER" id="PTHR41533">
    <property type="entry name" value="L,D-TRANSPEPTIDASE HI_1667-RELATED"/>
    <property type="match status" value="1"/>
</dbReference>
<dbReference type="AlphaFoldDB" id="A0A3S3WDH2"/>
<dbReference type="Proteomes" id="UP000286701">
    <property type="component" value="Unassembled WGS sequence"/>
</dbReference>
<dbReference type="RefSeq" id="WP_128533780.1">
    <property type="nucleotide sequence ID" value="NZ_SBIW01000003.1"/>
</dbReference>
<evidence type="ECO:0000313" key="2">
    <source>
        <dbReference type="EMBL" id="RWY54345.1"/>
    </source>
</evidence>
<gene>
    <name evidence="2" type="ORF">EPL05_09940</name>
</gene>
<reference evidence="2 3" key="1">
    <citation type="submission" date="2019-01" db="EMBL/GenBank/DDBJ databases">
        <title>Mucilaginibacter antarcticum sp. nov., isolated from antarctic soil.</title>
        <authorList>
            <person name="Yan Y.-Q."/>
            <person name="Du Z.-J."/>
        </authorList>
    </citation>
    <scope>NUCLEOTIDE SEQUENCE [LARGE SCALE GENOMIC DNA]</scope>
    <source>
        <strain evidence="2 3">F01003</strain>
    </source>
</reference>
<dbReference type="EMBL" id="SBIW01000003">
    <property type="protein sequence ID" value="RWY54345.1"/>
    <property type="molecule type" value="Genomic_DNA"/>
</dbReference>
<dbReference type="OrthoDB" id="9778545at2"/>
<accession>A0A3S3WDH2</accession>
<evidence type="ECO:0000259" key="1">
    <source>
        <dbReference type="Pfam" id="PF20142"/>
    </source>
</evidence>
<dbReference type="GO" id="GO:0016740">
    <property type="term" value="F:transferase activity"/>
    <property type="evidence" value="ECO:0007669"/>
    <property type="project" value="InterPro"/>
</dbReference>
<dbReference type="InterPro" id="IPR005490">
    <property type="entry name" value="LD_TPept_cat_dom"/>
</dbReference>